<dbReference type="SUPFAM" id="SSF55347">
    <property type="entry name" value="Glyceraldehyde-3-phosphate dehydrogenase-like, C-terminal domain"/>
    <property type="match status" value="1"/>
</dbReference>
<dbReference type="SUPFAM" id="SSF51735">
    <property type="entry name" value="NAD(P)-binding Rossmann-fold domains"/>
    <property type="match status" value="1"/>
</dbReference>
<feature type="domain" description="Gfo/Idh/MocA-like oxidoreductase bacterial type C-terminal" evidence="3">
    <location>
        <begin position="198"/>
        <end position="256"/>
    </location>
</feature>
<protein>
    <submittedName>
        <fullName evidence="4">1,5-anhydro-D-fructose reductase</fullName>
    </submittedName>
</protein>
<accession>A0A6C2TYW9</accession>
<organism evidence="4 5">
    <name type="scientific">Pontiella desulfatans</name>
    <dbReference type="NCBI Taxonomy" id="2750659"/>
    <lineage>
        <taxon>Bacteria</taxon>
        <taxon>Pseudomonadati</taxon>
        <taxon>Kiritimatiellota</taxon>
        <taxon>Kiritimatiellia</taxon>
        <taxon>Kiritimatiellales</taxon>
        <taxon>Pontiellaceae</taxon>
        <taxon>Pontiella</taxon>
    </lineage>
</organism>
<evidence type="ECO:0000313" key="5">
    <source>
        <dbReference type="Proteomes" id="UP000366872"/>
    </source>
</evidence>
<feature type="signal peptide" evidence="1">
    <location>
        <begin position="1"/>
        <end position="27"/>
    </location>
</feature>
<dbReference type="PROSITE" id="PS51318">
    <property type="entry name" value="TAT"/>
    <property type="match status" value="1"/>
</dbReference>
<sequence length="439" mass="48637">MNKSRRAFVKASAVAGLPLFNIGTAGASPNGMLNHASFGVTGMANRDLKTLVRSDHLKLVAVADVDETALATVREEFPDVRVYKDWRVLLEKEHKNLDSVNVSTPDHMHAPIGVSAMNLGLHVYGQKPLAQTLYETRRMAEIAKEKGVVTQMGTQLTSSTYERLAVKMIQDGVIGKVKEVHIFSNKTWGDPQPLPDRSDPVPAGLDWDLWCGIAAERPYIKGGYHPKTWRKRLDFGTGTLGDMGCHIYSPMFAALGLRAPLAVKSVGAVPNETNWAIDEKLEYVFPGNRYTAGKTVKATWCDGSVRPPREFVEMFGEKMPRQGGVYIGTDGILLVPHGGLPVPYPREKFADYRYPKFPARDHYKDFIAAACGENVKPLADFHDYGGPLTETVLLGSLATRFPDERLEWDAANLRFINSSAANAFVRREYREGWEVEGVS</sequence>
<dbReference type="InterPro" id="IPR050463">
    <property type="entry name" value="Gfo/Idh/MocA_oxidrdct_glycsds"/>
</dbReference>
<dbReference type="InterPro" id="IPR036291">
    <property type="entry name" value="NAD(P)-bd_dom_sf"/>
</dbReference>
<feature type="domain" description="Gfo/Idh/MocA-like oxidoreductase N-terminal" evidence="2">
    <location>
        <begin position="38"/>
        <end position="153"/>
    </location>
</feature>
<evidence type="ECO:0000259" key="3">
    <source>
        <dbReference type="Pfam" id="PF19051"/>
    </source>
</evidence>
<dbReference type="InterPro" id="IPR006311">
    <property type="entry name" value="TAT_signal"/>
</dbReference>
<dbReference type="GO" id="GO:0000166">
    <property type="term" value="F:nucleotide binding"/>
    <property type="evidence" value="ECO:0007669"/>
    <property type="project" value="InterPro"/>
</dbReference>
<dbReference type="Proteomes" id="UP000366872">
    <property type="component" value="Unassembled WGS sequence"/>
</dbReference>
<reference evidence="4 5" key="1">
    <citation type="submission" date="2019-04" db="EMBL/GenBank/DDBJ databases">
        <authorList>
            <person name="Van Vliet M D."/>
        </authorList>
    </citation>
    <scope>NUCLEOTIDE SEQUENCE [LARGE SCALE GENOMIC DNA]</scope>
    <source>
        <strain evidence="4 5">F1</strain>
    </source>
</reference>
<dbReference type="Gene3D" id="3.30.360.10">
    <property type="entry name" value="Dihydrodipicolinate Reductase, domain 2"/>
    <property type="match status" value="1"/>
</dbReference>
<keyword evidence="1" id="KW-0732">Signal</keyword>
<gene>
    <name evidence="4" type="primary">afr_2</name>
    <name evidence="4" type="ORF">PDESU_00938</name>
</gene>
<dbReference type="AlphaFoldDB" id="A0A6C2TYW9"/>
<feature type="chain" id="PRO_5025439371" evidence="1">
    <location>
        <begin position="28"/>
        <end position="439"/>
    </location>
</feature>
<dbReference type="InterPro" id="IPR000683">
    <property type="entry name" value="Gfo/Idh/MocA-like_OxRdtase_N"/>
</dbReference>
<keyword evidence="5" id="KW-1185">Reference proteome</keyword>
<evidence type="ECO:0000313" key="4">
    <source>
        <dbReference type="EMBL" id="VGO12386.1"/>
    </source>
</evidence>
<dbReference type="InterPro" id="IPR043906">
    <property type="entry name" value="Gfo/Idh/MocA_OxRdtase_bact_C"/>
</dbReference>
<dbReference type="Gene3D" id="3.40.50.720">
    <property type="entry name" value="NAD(P)-binding Rossmann-like Domain"/>
    <property type="match status" value="1"/>
</dbReference>
<dbReference type="Pfam" id="PF01408">
    <property type="entry name" value="GFO_IDH_MocA"/>
    <property type="match status" value="1"/>
</dbReference>
<dbReference type="Pfam" id="PF19051">
    <property type="entry name" value="GFO_IDH_MocA_C2"/>
    <property type="match status" value="1"/>
</dbReference>
<dbReference type="PANTHER" id="PTHR43818">
    <property type="entry name" value="BCDNA.GH03377"/>
    <property type="match status" value="1"/>
</dbReference>
<evidence type="ECO:0000256" key="1">
    <source>
        <dbReference type="SAM" id="SignalP"/>
    </source>
</evidence>
<dbReference type="EMBL" id="CAAHFG010000001">
    <property type="protein sequence ID" value="VGO12386.1"/>
    <property type="molecule type" value="Genomic_DNA"/>
</dbReference>
<dbReference type="RefSeq" id="WP_136078055.1">
    <property type="nucleotide sequence ID" value="NZ_CAAHFG010000001.1"/>
</dbReference>
<proteinExistence type="predicted"/>
<dbReference type="PANTHER" id="PTHR43818:SF10">
    <property type="entry name" value="NADH-DEPENDENT DEHYDROGENASE-RELATED"/>
    <property type="match status" value="1"/>
</dbReference>
<evidence type="ECO:0000259" key="2">
    <source>
        <dbReference type="Pfam" id="PF01408"/>
    </source>
</evidence>
<name>A0A6C2TYW9_PONDE</name>